<dbReference type="OrthoDB" id="9812921at2"/>
<proteinExistence type="inferred from homology"/>
<sequence>MKTTTLNLLSSCVVIGVLLSGCAAVQSTNSTPYKLVYSSLESKNRSIYLSDESGQQRLRVVNATKADGYPAVSPNGQHIAFYGKYDKFKTWSIHVVDIDGTNLKRLTTAKYKWDSAPSWSADGNAIMFTREYKNDKGQWQEEIWTMKPDGSEQRQLPNLLGGGASFVGNTKVLFHTHAKPSQIAMANLDGSEFVTLTHDDADNRAPSLSPDGSQIVYLSNRDGNQEVYSMNVKGENHTRLTFNKEQDWSATWSVDGQHIFFTSENQTGFLDVFKMRRDGSAMQKILNNGSQISSVSNVNAQALENLIRTNQ</sequence>
<dbReference type="EMBL" id="MAUJ01000001">
    <property type="protein sequence ID" value="OCQ23699.1"/>
    <property type="molecule type" value="Genomic_DNA"/>
</dbReference>
<keyword evidence="2" id="KW-0732">Signal</keyword>
<dbReference type="PROSITE" id="PS51257">
    <property type="entry name" value="PROKAR_LIPOPROTEIN"/>
    <property type="match status" value="1"/>
</dbReference>
<comment type="similarity">
    <text evidence="1">Belongs to the TolB family.</text>
</comment>
<comment type="caution">
    <text evidence="3">The sequence shown here is derived from an EMBL/GenBank/DDBJ whole genome shotgun (WGS) entry which is preliminary data.</text>
</comment>
<accession>A0A1C0TWL7</accession>
<evidence type="ECO:0000313" key="4">
    <source>
        <dbReference type="Proteomes" id="UP000093366"/>
    </source>
</evidence>
<name>A0A1C0TWL7_9GAMM</name>
<protein>
    <submittedName>
        <fullName evidence="3">Uncharacterized protein</fullName>
    </submittedName>
</protein>
<feature type="chain" id="PRO_5008646531" evidence="2">
    <location>
        <begin position="24"/>
        <end position="311"/>
    </location>
</feature>
<gene>
    <name evidence="3" type="ORF">A7985_07085</name>
</gene>
<organism evidence="3 4">
    <name type="scientific">Pseudoalteromonas luteoviolacea</name>
    <dbReference type="NCBI Taxonomy" id="43657"/>
    <lineage>
        <taxon>Bacteria</taxon>
        <taxon>Pseudomonadati</taxon>
        <taxon>Pseudomonadota</taxon>
        <taxon>Gammaproteobacteria</taxon>
        <taxon>Alteromonadales</taxon>
        <taxon>Pseudoalteromonadaceae</taxon>
        <taxon>Pseudoalteromonas</taxon>
    </lineage>
</organism>
<dbReference type="InterPro" id="IPR011042">
    <property type="entry name" value="6-blade_b-propeller_TolB-like"/>
</dbReference>
<dbReference type="RefSeq" id="WP_065789713.1">
    <property type="nucleotide sequence ID" value="NZ_MAUJ01000001.1"/>
</dbReference>
<dbReference type="InterPro" id="IPR011659">
    <property type="entry name" value="WD40"/>
</dbReference>
<dbReference type="Pfam" id="PF07676">
    <property type="entry name" value="PD40"/>
    <property type="match status" value="2"/>
</dbReference>
<dbReference type="SUPFAM" id="SSF69304">
    <property type="entry name" value="Tricorn protease N-terminal domain"/>
    <property type="match status" value="1"/>
</dbReference>
<dbReference type="Pfam" id="PF26549">
    <property type="entry name" value="Tricorn_N"/>
    <property type="match status" value="1"/>
</dbReference>
<dbReference type="AlphaFoldDB" id="A0A1C0TWL7"/>
<reference evidence="4" key="1">
    <citation type="submission" date="2016-07" db="EMBL/GenBank/DDBJ databases">
        <authorList>
            <person name="Florea S."/>
            <person name="Webb J.S."/>
            <person name="Jaromczyk J."/>
            <person name="Schardl C.L."/>
        </authorList>
    </citation>
    <scope>NUCLEOTIDE SEQUENCE [LARGE SCALE GENOMIC DNA]</scope>
    <source>
        <strain evidence="4">IPB1</strain>
    </source>
</reference>
<evidence type="ECO:0000256" key="2">
    <source>
        <dbReference type="SAM" id="SignalP"/>
    </source>
</evidence>
<feature type="signal peptide" evidence="2">
    <location>
        <begin position="1"/>
        <end position="23"/>
    </location>
</feature>
<evidence type="ECO:0000256" key="1">
    <source>
        <dbReference type="ARBA" id="ARBA00009820"/>
    </source>
</evidence>
<dbReference type="Gene3D" id="2.120.10.30">
    <property type="entry name" value="TolB, C-terminal domain"/>
    <property type="match status" value="2"/>
</dbReference>
<dbReference type="PANTHER" id="PTHR36842">
    <property type="entry name" value="PROTEIN TOLB HOMOLOG"/>
    <property type="match status" value="1"/>
</dbReference>
<dbReference type="Proteomes" id="UP000093366">
    <property type="component" value="Unassembled WGS sequence"/>
</dbReference>
<dbReference type="PANTHER" id="PTHR36842:SF1">
    <property type="entry name" value="PROTEIN TOLB"/>
    <property type="match status" value="1"/>
</dbReference>
<evidence type="ECO:0000313" key="3">
    <source>
        <dbReference type="EMBL" id="OCQ23699.1"/>
    </source>
</evidence>